<proteinExistence type="predicted"/>
<evidence type="ECO:0000256" key="1">
    <source>
        <dbReference type="SAM" id="SignalP"/>
    </source>
</evidence>
<reference evidence="2" key="1">
    <citation type="submission" date="2022-01" db="EMBL/GenBank/DDBJ databases">
        <authorList>
            <person name="King R."/>
        </authorList>
    </citation>
    <scope>NUCLEOTIDE SEQUENCE</scope>
</reference>
<evidence type="ECO:0000313" key="2">
    <source>
        <dbReference type="EMBL" id="CAH1111906.1"/>
    </source>
</evidence>
<dbReference type="Proteomes" id="UP001153636">
    <property type="component" value="Chromosome 6"/>
</dbReference>
<feature type="signal peptide" evidence="1">
    <location>
        <begin position="1"/>
        <end position="21"/>
    </location>
</feature>
<dbReference type="OrthoDB" id="8197773at2759"/>
<gene>
    <name evidence="2" type="ORF">PSYICH_LOCUS12619</name>
</gene>
<organism evidence="2 3">
    <name type="scientific">Psylliodes chrysocephalus</name>
    <dbReference type="NCBI Taxonomy" id="3402493"/>
    <lineage>
        <taxon>Eukaryota</taxon>
        <taxon>Metazoa</taxon>
        <taxon>Ecdysozoa</taxon>
        <taxon>Arthropoda</taxon>
        <taxon>Hexapoda</taxon>
        <taxon>Insecta</taxon>
        <taxon>Pterygota</taxon>
        <taxon>Neoptera</taxon>
        <taxon>Endopterygota</taxon>
        <taxon>Coleoptera</taxon>
        <taxon>Polyphaga</taxon>
        <taxon>Cucujiformia</taxon>
        <taxon>Chrysomeloidea</taxon>
        <taxon>Chrysomelidae</taxon>
        <taxon>Galerucinae</taxon>
        <taxon>Alticini</taxon>
        <taxon>Psylliodes</taxon>
    </lineage>
</organism>
<dbReference type="EMBL" id="OV651818">
    <property type="protein sequence ID" value="CAH1111906.1"/>
    <property type="molecule type" value="Genomic_DNA"/>
</dbReference>
<evidence type="ECO:0000313" key="3">
    <source>
        <dbReference type="Proteomes" id="UP001153636"/>
    </source>
</evidence>
<keyword evidence="3" id="KW-1185">Reference proteome</keyword>
<accession>A0A9P0GJD9</accession>
<sequence>MCSFVAVKIFVVLGLIETCLAGIGTPPRVEEKPLLLESYIPATMQILAYLTEMMKYDLKPSTTPSYGPTTTSTMRPTPYHRPAIYAPLKPPGPEAYFQSVQKRNTYQEYVDSLKRPSGLNYFDRYNQDFNGDTEGVSRSSKSFDVNGNDDILEGVATYFGRNFIDTLKLVKDIEKDVPNDIDEQSQEFLKKYDDTNFRTELLRQKQVPPTRAYVSLLSLYDMLNKESKRLGLSKYNGYTEQILRELADTSSNTSAYQLKIVFKRVIDRRDSSRQDIVNKIKQLIKDLDDSNSYLNLALKYIPPLVFSL</sequence>
<name>A0A9P0GJD9_9CUCU</name>
<dbReference type="AlphaFoldDB" id="A0A9P0GJD9"/>
<feature type="chain" id="PRO_5040200011" evidence="1">
    <location>
        <begin position="22"/>
        <end position="308"/>
    </location>
</feature>
<protein>
    <submittedName>
        <fullName evidence="2">Uncharacterized protein</fullName>
    </submittedName>
</protein>
<keyword evidence="1" id="KW-0732">Signal</keyword>